<dbReference type="Pfam" id="PF14833">
    <property type="entry name" value="NAD_binding_11"/>
    <property type="match status" value="1"/>
</dbReference>
<comment type="caution">
    <text evidence="7">The sequence shown here is derived from an EMBL/GenBank/DDBJ whole genome shotgun (WGS) entry which is preliminary data.</text>
</comment>
<dbReference type="OrthoDB" id="3185659at2"/>
<dbReference type="InterPro" id="IPR008927">
    <property type="entry name" value="6-PGluconate_DH-like_C_sf"/>
</dbReference>
<dbReference type="SUPFAM" id="SSF48179">
    <property type="entry name" value="6-phosphogluconate dehydrogenase C-terminal domain-like"/>
    <property type="match status" value="1"/>
</dbReference>
<dbReference type="InterPro" id="IPR006115">
    <property type="entry name" value="6PGDH_NADP-bd"/>
</dbReference>
<dbReference type="GO" id="GO:0051287">
    <property type="term" value="F:NAD binding"/>
    <property type="evidence" value="ECO:0007669"/>
    <property type="project" value="InterPro"/>
</dbReference>
<dbReference type="EMBL" id="RJKE01000001">
    <property type="protein sequence ID" value="ROO85189.1"/>
    <property type="molecule type" value="Genomic_DNA"/>
</dbReference>
<evidence type="ECO:0000256" key="3">
    <source>
        <dbReference type="ARBA" id="ARBA00023027"/>
    </source>
</evidence>
<dbReference type="PIRSF" id="PIRSF000103">
    <property type="entry name" value="HIBADH"/>
    <property type="match status" value="1"/>
</dbReference>
<dbReference type="GO" id="GO:0016491">
    <property type="term" value="F:oxidoreductase activity"/>
    <property type="evidence" value="ECO:0007669"/>
    <property type="project" value="UniProtKB-KW"/>
</dbReference>
<dbReference type="SUPFAM" id="SSF51735">
    <property type="entry name" value="NAD(P)-binding Rossmann-fold domains"/>
    <property type="match status" value="1"/>
</dbReference>
<gene>
    <name evidence="7" type="ORF">EDD29_2729</name>
</gene>
<evidence type="ECO:0000256" key="1">
    <source>
        <dbReference type="ARBA" id="ARBA00009080"/>
    </source>
</evidence>
<evidence type="ECO:0000259" key="5">
    <source>
        <dbReference type="Pfam" id="PF03446"/>
    </source>
</evidence>
<dbReference type="InterPro" id="IPR029154">
    <property type="entry name" value="HIBADH-like_NADP-bd"/>
</dbReference>
<accession>A0A3N1CV56</accession>
<protein>
    <submittedName>
        <fullName evidence="7">3-hydroxyisobutyrate dehydrogenase</fullName>
    </submittedName>
</protein>
<dbReference type="Proteomes" id="UP000272400">
    <property type="component" value="Unassembled WGS sequence"/>
</dbReference>
<dbReference type="InterPro" id="IPR036291">
    <property type="entry name" value="NAD(P)-bd_dom_sf"/>
</dbReference>
<reference evidence="7 8" key="1">
    <citation type="submission" date="2018-11" db="EMBL/GenBank/DDBJ databases">
        <title>Sequencing the genomes of 1000 actinobacteria strains.</title>
        <authorList>
            <person name="Klenk H.-P."/>
        </authorList>
    </citation>
    <scope>NUCLEOTIDE SEQUENCE [LARGE SCALE GENOMIC DNA]</scope>
    <source>
        <strain evidence="7 8">DSM 44254</strain>
    </source>
</reference>
<organism evidence="7 8">
    <name type="scientific">Actinocorallia herbida</name>
    <dbReference type="NCBI Taxonomy" id="58109"/>
    <lineage>
        <taxon>Bacteria</taxon>
        <taxon>Bacillati</taxon>
        <taxon>Actinomycetota</taxon>
        <taxon>Actinomycetes</taxon>
        <taxon>Streptosporangiales</taxon>
        <taxon>Thermomonosporaceae</taxon>
        <taxon>Actinocorallia</taxon>
    </lineage>
</organism>
<proteinExistence type="inferred from homology"/>
<dbReference type="GO" id="GO:0050661">
    <property type="term" value="F:NADP binding"/>
    <property type="evidence" value="ECO:0007669"/>
    <property type="project" value="InterPro"/>
</dbReference>
<comment type="similarity">
    <text evidence="1">Belongs to the HIBADH-related family.</text>
</comment>
<keyword evidence="3" id="KW-0520">NAD</keyword>
<dbReference type="Gene3D" id="1.10.1040.10">
    <property type="entry name" value="N-(1-d-carboxylethyl)-l-norvaline Dehydrogenase, domain 2"/>
    <property type="match status" value="1"/>
</dbReference>
<feature type="domain" description="6-phosphogluconate dehydrogenase NADP-binding" evidence="5">
    <location>
        <begin position="5"/>
        <end position="161"/>
    </location>
</feature>
<keyword evidence="2" id="KW-0560">Oxidoreductase</keyword>
<dbReference type="Pfam" id="PF03446">
    <property type="entry name" value="NAD_binding_2"/>
    <property type="match status" value="1"/>
</dbReference>
<dbReference type="GO" id="GO:0016054">
    <property type="term" value="P:organic acid catabolic process"/>
    <property type="evidence" value="ECO:0007669"/>
    <property type="project" value="UniProtKB-ARBA"/>
</dbReference>
<evidence type="ECO:0000256" key="2">
    <source>
        <dbReference type="ARBA" id="ARBA00023002"/>
    </source>
</evidence>
<feature type="domain" description="3-hydroxyisobutyrate dehydrogenase-like NAD-binding" evidence="6">
    <location>
        <begin position="164"/>
        <end position="263"/>
    </location>
</feature>
<keyword evidence="8" id="KW-1185">Reference proteome</keyword>
<dbReference type="PROSITE" id="PS00895">
    <property type="entry name" value="3_HYDROXYISOBUT_DH"/>
    <property type="match status" value="1"/>
</dbReference>
<sequence>MSETRVGFVGLGSQGGPMARRIAEAGFPTTLWARRPETLEPFADTPAKLAGSLAELGAASDIACVCVVDDAGVEDVVGGLLAAMAPGGLIVVHSTVHPATCERLAGQAEERGLGLIDAPVSGGGPAAAKGALLVMAGGDEAAVERARPVFAAYGDPIVHLGGLGAGQRTKIINNLLMTANLGVAESAYALAGSLGVDLTQLAVVLGKGSGSSFAAALVGRPDFTLGPMGEVAGDLLAKDTGLAADLAATAGADAATVFAAADAALQSMGRGR</sequence>
<evidence type="ECO:0000259" key="6">
    <source>
        <dbReference type="Pfam" id="PF14833"/>
    </source>
</evidence>
<dbReference type="InterPro" id="IPR015815">
    <property type="entry name" value="HIBADH-related"/>
</dbReference>
<dbReference type="InterPro" id="IPR013328">
    <property type="entry name" value="6PGD_dom2"/>
</dbReference>
<evidence type="ECO:0000313" key="8">
    <source>
        <dbReference type="Proteomes" id="UP000272400"/>
    </source>
</evidence>
<dbReference type="PANTHER" id="PTHR43060">
    <property type="entry name" value="3-HYDROXYISOBUTYRATE DEHYDROGENASE-LIKE 1, MITOCHONDRIAL-RELATED"/>
    <property type="match status" value="1"/>
</dbReference>
<evidence type="ECO:0000256" key="4">
    <source>
        <dbReference type="PIRSR" id="PIRSR000103-1"/>
    </source>
</evidence>
<dbReference type="AlphaFoldDB" id="A0A3N1CV56"/>
<dbReference type="Gene3D" id="3.40.50.720">
    <property type="entry name" value="NAD(P)-binding Rossmann-like Domain"/>
    <property type="match status" value="1"/>
</dbReference>
<dbReference type="PANTHER" id="PTHR43060:SF15">
    <property type="entry name" value="3-HYDROXYISOBUTYRATE DEHYDROGENASE-LIKE 1, MITOCHONDRIAL-RELATED"/>
    <property type="match status" value="1"/>
</dbReference>
<dbReference type="InterPro" id="IPR002204">
    <property type="entry name" value="3-OH-isobutyrate_DH-rel_CS"/>
</dbReference>
<name>A0A3N1CV56_9ACTN</name>
<evidence type="ECO:0000313" key="7">
    <source>
        <dbReference type="EMBL" id="ROO85189.1"/>
    </source>
</evidence>
<feature type="active site" evidence="4">
    <location>
        <position position="170"/>
    </location>
</feature>